<reference evidence="1 2" key="2">
    <citation type="submission" date="2013-04" db="EMBL/GenBank/DDBJ databases">
        <title>The Genome Sequence of Bilophila wadsworthia 3_1_6.</title>
        <authorList>
            <consortium name="The Broad Institute Genomics Platform"/>
            <person name="Earl A."/>
            <person name="Ward D."/>
            <person name="Feldgarden M."/>
            <person name="Gevers D."/>
            <person name="Sibley C."/>
            <person name="Strauss J."/>
            <person name="Allen-Vercoe E."/>
            <person name="Walker B."/>
            <person name="Young S."/>
            <person name="Zeng Q."/>
            <person name="Gargeya S."/>
            <person name="Fitzgerald M."/>
            <person name="Haas B."/>
            <person name="Abouelleil A."/>
            <person name="Allen A.W."/>
            <person name="Alvarado L."/>
            <person name="Arachchi H.M."/>
            <person name="Berlin A.M."/>
            <person name="Chapman S.B."/>
            <person name="Gainer-Dewar J."/>
            <person name="Goldberg J."/>
            <person name="Griggs A."/>
            <person name="Gujja S."/>
            <person name="Hansen M."/>
            <person name="Howarth C."/>
            <person name="Imamovic A."/>
            <person name="Ireland A."/>
            <person name="Larimer J."/>
            <person name="McCowan C."/>
            <person name="Murphy C."/>
            <person name="Pearson M."/>
            <person name="Poon T.W."/>
            <person name="Priest M."/>
            <person name="Roberts A."/>
            <person name="Saif S."/>
            <person name="Shea T."/>
            <person name="Sisk P."/>
            <person name="Sykes S."/>
            <person name="Wortman J."/>
            <person name="Nusbaum C."/>
            <person name="Birren B."/>
        </authorList>
    </citation>
    <scope>NUCLEOTIDE SEQUENCE [LARGE SCALE GENOMIC DNA]</scope>
    <source>
        <strain evidence="1 2">3_1_6</strain>
    </source>
</reference>
<keyword evidence="2" id="KW-1185">Reference proteome</keyword>
<dbReference type="STRING" id="563192.HMPREF0179_00584"/>
<name>E5Y323_BILW3</name>
<dbReference type="Pfam" id="PF13419">
    <property type="entry name" value="HAD_2"/>
    <property type="match status" value="1"/>
</dbReference>
<dbReference type="InterPro" id="IPR023214">
    <property type="entry name" value="HAD_sf"/>
</dbReference>
<protein>
    <submittedName>
        <fullName evidence="1">Phosphoglycolate phosphatase</fullName>
    </submittedName>
</protein>
<dbReference type="InterPro" id="IPR041492">
    <property type="entry name" value="HAD_2"/>
</dbReference>
<gene>
    <name evidence="1" type="ORF">HMPREF0179_00584</name>
</gene>
<evidence type="ECO:0000313" key="2">
    <source>
        <dbReference type="Proteomes" id="UP000006034"/>
    </source>
</evidence>
<dbReference type="HOGENOM" id="CLU_045011_19_4_7"/>
<accession>E5Y323</accession>
<dbReference type="InterPro" id="IPR050155">
    <property type="entry name" value="HAD-like_hydrolase_sf"/>
</dbReference>
<dbReference type="Gene3D" id="1.10.150.240">
    <property type="entry name" value="Putative phosphatase, domain 2"/>
    <property type="match status" value="1"/>
</dbReference>
<sequence>MQYKTILFDLDGTLTDSEPGIVNSVRYALRSFGMEAEPATLRSFIGPPLYDSFRGTMGMSDADAKRAVDTYRVYFRDKGIFENAPYPGVPEMLEVLHAAGRRLIVATSKPEVFAKRIAEHFGFAGALEGVYGADMEGKRSSKIDVIRYAMRERGITPSSAVMVGDRKYDIAGAREAGLADIGVLYGYGSREELVEAGATRLAASVADLREMLSPSDG</sequence>
<evidence type="ECO:0000313" key="1">
    <source>
        <dbReference type="EMBL" id="EFV45617.1"/>
    </source>
</evidence>
<dbReference type="SUPFAM" id="SSF56784">
    <property type="entry name" value="HAD-like"/>
    <property type="match status" value="1"/>
</dbReference>
<dbReference type="RefSeq" id="WP_005024792.1">
    <property type="nucleotide sequence ID" value="NZ_KE150239.1"/>
</dbReference>
<dbReference type="SFLD" id="SFLDS00003">
    <property type="entry name" value="Haloacid_Dehalogenase"/>
    <property type="match status" value="1"/>
</dbReference>
<comment type="caution">
    <text evidence="1">The sequence shown here is derived from an EMBL/GenBank/DDBJ whole genome shotgun (WGS) entry which is preliminary data.</text>
</comment>
<dbReference type="CDD" id="cd04302">
    <property type="entry name" value="HAD_5NT"/>
    <property type="match status" value="1"/>
</dbReference>
<dbReference type="GO" id="GO:0004713">
    <property type="term" value="F:protein tyrosine kinase activity"/>
    <property type="evidence" value="ECO:0007669"/>
    <property type="project" value="TreeGrafter"/>
</dbReference>
<reference evidence="1 2" key="1">
    <citation type="submission" date="2010-10" db="EMBL/GenBank/DDBJ databases">
        <authorList>
            <consortium name="The Broad Institute Genome Sequencing Platform"/>
            <person name="Ward D."/>
            <person name="Earl A."/>
            <person name="Feldgarden M."/>
            <person name="Young S.K."/>
            <person name="Gargeya S."/>
            <person name="Zeng Q."/>
            <person name="Alvarado L."/>
            <person name="Berlin A."/>
            <person name="Bochicchio J."/>
            <person name="Chapman S.B."/>
            <person name="Chen Z."/>
            <person name="Freedman E."/>
            <person name="Gellesch M."/>
            <person name="Goldberg J."/>
            <person name="Griggs A."/>
            <person name="Gujja S."/>
            <person name="Heilman E."/>
            <person name="Heiman D."/>
            <person name="Howarth C."/>
            <person name="Mehta T."/>
            <person name="Neiman D."/>
            <person name="Pearson M."/>
            <person name="Roberts A."/>
            <person name="Saif S."/>
            <person name="Shea T."/>
            <person name="Shenoy N."/>
            <person name="Sisk P."/>
            <person name="Stolte C."/>
            <person name="Sykes S."/>
            <person name="White J."/>
            <person name="Yandava C."/>
            <person name="Allen-Vercoe E."/>
            <person name="Sibley C."/>
            <person name="Ambrose C.E."/>
            <person name="Strauss J."/>
            <person name="Daigneault M."/>
            <person name="Haas B."/>
            <person name="Nusbaum C."/>
            <person name="Birren B."/>
        </authorList>
    </citation>
    <scope>NUCLEOTIDE SEQUENCE [LARGE SCALE GENOMIC DNA]</scope>
    <source>
        <strain evidence="1 2">3_1_6</strain>
    </source>
</reference>
<organism evidence="1 2">
    <name type="scientific">Bilophila wadsworthia (strain 3_1_6)</name>
    <dbReference type="NCBI Taxonomy" id="563192"/>
    <lineage>
        <taxon>Bacteria</taxon>
        <taxon>Pseudomonadati</taxon>
        <taxon>Thermodesulfobacteriota</taxon>
        <taxon>Desulfovibrionia</taxon>
        <taxon>Desulfovibrionales</taxon>
        <taxon>Desulfovibrionaceae</taxon>
        <taxon>Bilophila</taxon>
    </lineage>
</organism>
<dbReference type="OrthoDB" id="9793014at2"/>
<dbReference type="GO" id="GO:0005829">
    <property type="term" value="C:cytosol"/>
    <property type="evidence" value="ECO:0007669"/>
    <property type="project" value="TreeGrafter"/>
</dbReference>
<dbReference type="SFLD" id="SFLDG01129">
    <property type="entry name" value="C1.5:_HAD__Beta-PGM__Phosphata"/>
    <property type="match status" value="1"/>
</dbReference>
<dbReference type="Gene3D" id="3.40.50.1000">
    <property type="entry name" value="HAD superfamily/HAD-like"/>
    <property type="match status" value="1"/>
</dbReference>
<dbReference type="FunFam" id="3.40.50.1000:FF:000022">
    <property type="entry name" value="Phosphoglycolate phosphatase"/>
    <property type="match status" value="1"/>
</dbReference>
<dbReference type="GeneID" id="78087227"/>
<dbReference type="eggNOG" id="COG0546">
    <property type="taxonomic scope" value="Bacteria"/>
</dbReference>
<proteinExistence type="predicted"/>
<dbReference type="InterPro" id="IPR023198">
    <property type="entry name" value="PGP-like_dom2"/>
</dbReference>
<dbReference type="PANTHER" id="PTHR43434">
    <property type="entry name" value="PHOSPHOGLYCOLATE PHOSPHATASE"/>
    <property type="match status" value="1"/>
</dbReference>
<dbReference type="PANTHER" id="PTHR43434:SF20">
    <property type="entry name" value="5'-NUCLEOTIDASE"/>
    <property type="match status" value="1"/>
</dbReference>
<dbReference type="Proteomes" id="UP000006034">
    <property type="component" value="Unassembled WGS sequence"/>
</dbReference>
<dbReference type="EMBL" id="ADCP02000002">
    <property type="protein sequence ID" value="EFV45617.1"/>
    <property type="molecule type" value="Genomic_DNA"/>
</dbReference>
<dbReference type="AlphaFoldDB" id="E5Y323"/>
<dbReference type="InterPro" id="IPR036412">
    <property type="entry name" value="HAD-like_sf"/>
</dbReference>